<dbReference type="VEuPathDB" id="TriTrypDB:TcIL3000_6_4120"/>
<organism evidence="2">
    <name type="scientific">Trypanosoma congolense (strain IL3000)</name>
    <dbReference type="NCBI Taxonomy" id="1068625"/>
    <lineage>
        <taxon>Eukaryota</taxon>
        <taxon>Discoba</taxon>
        <taxon>Euglenozoa</taxon>
        <taxon>Kinetoplastea</taxon>
        <taxon>Metakinetoplastina</taxon>
        <taxon>Trypanosomatida</taxon>
        <taxon>Trypanosomatidae</taxon>
        <taxon>Trypanosoma</taxon>
        <taxon>Nannomonas</taxon>
    </lineage>
</organism>
<evidence type="ECO:0000313" key="2">
    <source>
        <dbReference type="EMBL" id="CCC91156.1"/>
    </source>
</evidence>
<dbReference type="AlphaFoldDB" id="G0UP45"/>
<dbReference type="EMBL" id="HE575319">
    <property type="protein sequence ID" value="CCC91156.1"/>
    <property type="molecule type" value="Genomic_DNA"/>
</dbReference>
<protein>
    <submittedName>
        <fullName evidence="2">Uncharacterized protein</fullName>
    </submittedName>
</protein>
<name>G0UP45_TRYCI</name>
<dbReference type="Gene3D" id="1.20.1270.60">
    <property type="entry name" value="Arfaptin homology (AH) domain/BAR domain"/>
    <property type="match status" value="1"/>
</dbReference>
<accession>G0UP45</accession>
<proteinExistence type="predicted"/>
<gene>
    <name evidence="2" type="ORF">TCIL3000_6_4120</name>
</gene>
<dbReference type="SUPFAM" id="SSF103657">
    <property type="entry name" value="BAR/IMD domain-like"/>
    <property type="match status" value="1"/>
</dbReference>
<dbReference type="InterPro" id="IPR027267">
    <property type="entry name" value="AH/BAR_dom_sf"/>
</dbReference>
<feature type="region of interest" description="Disordered" evidence="1">
    <location>
        <begin position="264"/>
        <end position="283"/>
    </location>
</feature>
<sequence length="283" mass="32458">MESLKGIARRVTQSIKEKVNNAELTKEDEALRSASTKVRQLEKVGKSLEAKFIRASALLEELSGILKEIGSEYLCVPDIQPESEKIARDMFSLGNRLMESSISQRRELKEEGTDMLTSFLKNVAVLNESEEMYRKLRLEYNFQREKVWKLRREEGKDSDRLVRNESRLEDWHVRLWSAGEKSRSSCSRLYYDGRTSIDLSILGFTRVLREYFGALGTQMKEKFSVMQLPTYSTEPILPPTQMPRSAARIQQPVVGHTSVNLVLPEEEPEKEAQNDDCVDSTDG</sequence>
<reference evidence="2" key="1">
    <citation type="journal article" date="2012" name="Proc. Natl. Acad. Sci. U.S.A.">
        <title>Antigenic diversity is generated by distinct evolutionary mechanisms in African trypanosome species.</title>
        <authorList>
            <person name="Jackson A.P."/>
            <person name="Berry A."/>
            <person name="Aslett M."/>
            <person name="Allison H.C."/>
            <person name="Burton P."/>
            <person name="Vavrova-Anderson J."/>
            <person name="Brown R."/>
            <person name="Browne H."/>
            <person name="Corton N."/>
            <person name="Hauser H."/>
            <person name="Gamble J."/>
            <person name="Gilderthorp R."/>
            <person name="Marcello L."/>
            <person name="McQuillan J."/>
            <person name="Otto T.D."/>
            <person name="Quail M.A."/>
            <person name="Sanders M.J."/>
            <person name="van Tonder A."/>
            <person name="Ginger M.L."/>
            <person name="Field M.C."/>
            <person name="Barry J.D."/>
            <person name="Hertz-Fowler C."/>
            <person name="Berriman M."/>
        </authorList>
    </citation>
    <scope>NUCLEOTIDE SEQUENCE</scope>
    <source>
        <strain evidence="2">IL3000</strain>
    </source>
</reference>
<evidence type="ECO:0000256" key="1">
    <source>
        <dbReference type="SAM" id="MobiDB-lite"/>
    </source>
</evidence>